<evidence type="ECO:0008006" key="3">
    <source>
        <dbReference type="Google" id="ProtNLM"/>
    </source>
</evidence>
<comment type="caution">
    <text evidence="1">The sequence shown here is derived from an EMBL/GenBank/DDBJ whole genome shotgun (WGS) entry which is preliminary data.</text>
</comment>
<reference evidence="1 2" key="1">
    <citation type="submission" date="2023-07" db="EMBL/GenBank/DDBJ databases">
        <title>Genomic Encyclopedia of Type Strains, Phase IV (KMG-IV): sequencing the most valuable type-strain genomes for metagenomic binning, comparative biology and taxonomic classification.</title>
        <authorList>
            <person name="Goeker M."/>
        </authorList>
    </citation>
    <scope>NUCLEOTIDE SEQUENCE [LARGE SCALE GENOMIC DNA]</scope>
    <source>
        <strain evidence="1 2">DSM 16784</strain>
    </source>
</reference>
<dbReference type="InterPro" id="IPR021701">
    <property type="entry name" value="DUF3284"/>
</dbReference>
<keyword evidence="2" id="KW-1185">Reference proteome</keyword>
<gene>
    <name evidence="1" type="ORF">J2S15_000634</name>
</gene>
<accession>A0ABU0DZJ9</accession>
<organism evidence="1 2">
    <name type="scientific">Breznakia pachnodae</name>
    <dbReference type="NCBI Taxonomy" id="265178"/>
    <lineage>
        <taxon>Bacteria</taxon>
        <taxon>Bacillati</taxon>
        <taxon>Bacillota</taxon>
        <taxon>Erysipelotrichia</taxon>
        <taxon>Erysipelotrichales</taxon>
        <taxon>Erysipelotrichaceae</taxon>
        <taxon>Breznakia</taxon>
    </lineage>
</organism>
<proteinExistence type="predicted"/>
<name>A0ABU0DZJ9_9FIRM</name>
<sequence length="150" mass="17633">MIVKVKMNISSSEYFDFITEHLLDELPKSMKKKIQPSDIKKGLKYRQTYKLKSGDFVSKKEIVEFEYGKVYRLQMEVPDGFQYIGHTINPISDEQIEVTYEETVDSSKSTTSLFHKLKSNSNKKQMKQRLKAIEEHIISKRESEEEAEEE</sequence>
<dbReference type="Proteomes" id="UP001230220">
    <property type="component" value="Unassembled WGS sequence"/>
</dbReference>
<dbReference type="Pfam" id="PF11687">
    <property type="entry name" value="DUF3284"/>
    <property type="match status" value="1"/>
</dbReference>
<protein>
    <recommendedName>
        <fullName evidence="3">DUF3284 domain-containing protein</fullName>
    </recommendedName>
</protein>
<dbReference type="RefSeq" id="WP_307405402.1">
    <property type="nucleotide sequence ID" value="NZ_JAUSUR010000001.1"/>
</dbReference>
<dbReference type="EMBL" id="JAUSUR010000001">
    <property type="protein sequence ID" value="MDQ0359903.1"/>
    <property type="molecule type" value="Genomic_DNA"/>
</dbReference>
<evidence type="ECO:0000313" key="1">
    <source>
        <dbReference type="EMBL" id="MDQ0359903.1"/>
    </source>
</evidence>
<evidence type="ECO:0000313" key="2">
    <source>
        <dbReference type="Proteomes" id="UP001230220"/>
    </source>
</evidence>